<feature type="domain" description="Ricin B lectin" evidence="2">
    <location>
        <begin position="171"/>
        <end position="320"/>
    </location>
</feature>
<proteinExistence type="predicted"/>
<dbReference type="SUPFAM" id="SSF50370">
    <property type="entry name" value="Ricin B-like lectins"/>
    <property type="match status" value="2"/>
</dbReference>
<evidence type="ECO:0000256" key="1">
    <source>
        <dbReference type="SAM" id="MobiDB-lite"/>
    </source>
</evidence>
<dbReference type="Proteomes" id="UP000652013">
    <property type="component" value="Unassembled WGS sequence"/>
</dbReference>
<dbReference type="InterPro" id="IPR035992">
    <property type="entry name" value="Ricin_B-like_lectins"/>
</dbReference>
<dbReference type="InterPro" id="IPR000772">
    <property type="entry name" value="Ricin_B_lectin"/>
</dbReference>
<dbReference type="PROSITE" id="PS50231">
    <property type="entry name" value="RICIN_B_LECTIN"/>
    <property type="match status" value="2"/>
</dbReference>
<name>A0A8J3YBT7_9ACTN</name>
<evidence type="ECO:0000259" key="2">
    <source>
        <dbReference type="SMART" id="SM00458"/>
    </source>
</evidence>
<feature type="domain" description="Ricin B lectin" evidence="2">
    <location>
        <begin position="344"/>
        <end position="496"/>
    </location>
</feature>
<sequence>MSLRWRDDEGSLALASLLAIVGAGLSLALLTGTLQLVAATRVERSRVVALQAARTGLASALANLRAARDTDGNGVVSLLPCDTTGTAPQVTGSVGQSSATFRASVTYLSQDPAGRSAAWVAANGVTCTNVVPKYAYVVSVGTEAVSGYRRTLFGTYAFKSLRKGNMPGGQMHVWKGAGATYDLCMDAGLTPVPGTDVLMQPCATAADGSPLPQQKWGYQPNLTISLVTADPTLYPNGLCLDAGPTQSAKKPVKLQQCGATTLMRQQWSFNYASGFFGTSDGKKLNTYCFNVEKPDTPGSRVVLNDTSGGLGNGNSACNTDFPNGYQTWVPDPAVGAGAAGLPVTKQLANFEQFGRCFDVTNMDVTIPYEVVFPCKQTPDPADRDWNQQWDLPDGVGTISTVAPQGRHCVTAPASPVGPPPLLVSVQPCGTSSSERTTWLVRGPDTASYTEAYRIEGTGAYAGLCLQPLPEAPAWQQADKAGLKPCNGDRIQKWNATPDSTGAAFTDIGER</sequence>
<dbReference type="Gene3D" id="2.80.10.50">
    <property type="match status" value="2"/>
</dbReference>
<evidence type="ECO:0000313" key="4">
    <source>
        <dbReference type="Proteomes" id="UP000652013"/>
    </source>
</evidence>
<dbReference type="SMART" id="SM00458">
    <property type="entry name" value="RICIN"/>
    <property type="match status" value="2"/>
</dbReference>
<dbReference type="EMBL" id="BOOY01000030">
    <property type="protein sequence ID" value="GIJ04870.1"/>
    <property type="molecule type" value="Genomic_DNA"/>
</dbReference>
<feature type="region of interest" description="Disordered" evidence="1">
    <location>
        <begin position="491"/>
        <end position="510"/>
    </location>
</feature>
<comment type="caution">
    <text evidence="3">The sequence shown here is derived from an EMBL/GenBank/DDBJ whole genome shotgun (WGS) entry which is preliminary data.</text>
</comment>
<accession>A0A8J3YBT7</accession>
<dbReference type="RefSeq" id="WP_203940103.1">
    <property type="nucleotide sequence ID" value="NZ_BAAAGJ010000005.1"/>
</dbReference>
<evidence type="ECO:0000313" key="3">
    <source>
        <dbReference type="EMBL" id="GIJ04870.1"/>
    </source>
</evidence>
<organism evidence="3 4">
    <name type="scientific">Spirilliplanes yamanashiensis</name>
    <dbReference type="NCBI Taxonomy" id="42233"/>
    <lineage>
        <taxon>Bacteria</taxon>
        <taxon>Bacillati</taxon>
        <taxon>Actinomycetota</taxon>
        <taxon>Actinomycetes</taxon>
        <taxon>Micromonosporales</taxon>
        <taxon>Micromonosporaceae</taxon>
        <taxon>Spirilliplanes</taxon>
    </lineage>
</organism>
<dbReference type="AlphaFoldDB" id="A0A8J3YBT7"/>
<keyword evidence="4" id="KW-1185">Reference proteome</keyword>
<gene>
    <name evidence="3" type="ORF">Sya03_42220</name>
</gene>
<protein>
    <recommendedName>
        <fullName evidence="2">Ricin B lectin domain-containing protein</fullName>
    </recommendedName>
</protein>
<reference evidence="3" key="1">
    <citation type="submission" date="2021-01" db="EMBL/GenBank/DDBJ databases">
        <title>Whole genome shotgun sequence of Spirilliplanes yamanashiensis NBRC 15828.</title>
        <authorList>
            <person name="Komaki H."/>
            <person name="Tamura T."/>
        </authorList>
    </citation>
    <scope>NUCLEOTIDE SEQUENCE</scope>
    <source>
        <strain evidence="3">NBRC 15828</strain>
    </source>
</reference>